<evidence type="ECO:0000313" key="2">
    <source>
        <dbReference type="Proteomes" id="UP001409291"/>
    </source>
</evidence>
<dbReference type="Proteomes" id="UP001409291">
    <property type="component" value="Unassembled WGS sequence"/>
</dbReference>
<dbReference type="InterPro" id="IPR058240">
    <property type="entry name" value="rSAM_sf"/>
</dbReference>
<dbReference type="RefSeq" id="WP_346581366.1">
    <property type="nucleotide sequence ID" value="NZ_JBDJLH010000008.1"/>
</dbReference>
<dbReference type="InterPro" id="IPR013785">
    <property type="entry name" value="Aldolase_TIM"/>
</dbReference>
<keyword evidence="2" id="KW-1185">Reference proteome</keyword>
<evidence type="ECO:0000313" key="1">
    <source>
        <dbReference type="EMBL" id="MEN5378004.1"/>
    </source>
</evidence>
<dbReference type="Gene3D" id="3.20.20.70">
    <property type="entry name" value="Aldolase class I"/>
    <property type="match status" value="1"/>
</dbReference>
<reference evidence="1 2" key="1">
    <citation type="submission" date="2024-04" db="EMBL/GenBank/DDBJ databases">
        <title>WGS of bacteria from Torrens River.</title>
        <authorList>
            <person name="Wyrsch E.R."/>
            <person name="Drigo B."/>
        </authorList>
    </citation>
    <scope>NUCLEOTIDE SEQUENCE [LARGE SCALE GENOMIC DNA]</scope>
    <source>
        <strain evidence="1 2">TWI391</strain>
    </source>
</reference>
<dbReference type="NCBIfam" id="TIGR04085">
    <property type="entry name" value="rSAM_more_4Fe4S"/>
    <property type="match status" value="1"/>
</dbReference>
<comment type="caution">
    <text evidence="1">The sequence shown here is derived from an EMBL/GenBank/DDBJ whole genome shotgun (WGS) entry which is preliminary data.</text>
</comment>
<organism evidence="1 2">
    <name type="scientific">Sphingobacterium kitahiroshimense</name>
    <dbReference type="NCBI Taxonomy" id="470446"/>
    <lineage>
        <taxon>Bacteria</taxon>
        <taxon>Pseudomonadati</taxon>
        <taxon>Bacteroidota</taxon>
        <taxon>Sphingobacteriia</taxon>
        <taxon>Sphingobacteriales</taxon>
        <taxon>Sphingobacteriaceae</taxon>
        <taxon>Sphingobacterium</taxon>
    </lineage>
</organism>
<name>A0ABV0BTW9_9SPHI</name>
<gene>
    <name evidence="1" type="ORF">ABE541_12095</name>
</gene>
<dbReference type="InterPro" id="IPR023885">
    <property type="entry name" value="4Fe4S-binding_SPASM_dom"/>
</dbReference>
<protein>
    <submittedName>
        <fullName evidence="1">SPASM domain-containing protein</fullName>
    </submittedName>
</protein>
<dbReference type="SUPFAM" id="SSF102114">
    <property type="entry name" value="Radical SAM enzymes"/>
    <property type="match status" value="1"/>
</dbReference>
<sequence>MKLSKYIITTSIADEKDAKSTSQTIIYSCLSNQTIVITNDVFRKITNGDFHMLDKRLITELQNSNILISKDNDEIVELLGHEKLIDDNISLFLNLVESCQSGCNSCSKYYDISKSGNEFVSSINNFIENRLIKKDLKTFLLTWKVDDPIEYFETMLSISISNLKIADKKDLFYSSSLICHGIFLTEEVFKSLFKLCSIKKYHISLECSNSEATESTIMNILSILENFPFLPQDGIIFEVNIKSFDIAHAIEIIDRFSRAEAQNRITFKFEFVENEYVSQDILAENETECLFYAIENGFIQSILPTRVILPCAAADSDSVSVDKDGNLFSCNALPLSTTDIISRNLIGNINQDFKDHSPETKFRKWLHDLAENMPICYNCNLLPVCGGGCLLKREEGISSGCPSFKYNIEDRLLISYLNQKSHFNECIIEYYKPLF</sequence>
<proteinExistence type="predicted"/>
<accession>A0ABV0BTW9</accession>
<dbReference type="EMBL" id="JBDJNQ010000005">
    <property type="protein sequence ID" value="MEN5378004.1"/>
    <property type="molecule type" value="Genomic_DNA"/>
</dbReference>